<reference evidence="11 12" key="1">
    <citation type="submission" date="2016-10" db="EMBL/GenBank/DDBJ databases">
        <authorList>
            <person name="de Groot N.N."/>
        </authorList>
    </citation>
    <scope>NUCLEOTIDE SEQUENCE [LARGE SCALE GENOMIC DNA]</scope>
    <source>
        <strain evidence="11 12">DSM 21035</strain>
    </source>
</reference>
<dbReference type="Gene3D" id="3.90.550.10">
    <property type="entry name" value="Spore Coat Polysaccharide Biosynthesis Protein SpsA, Chain A"/>
    <property type="match status" value="1"/>
</dbReference>
<dbReference type="InterPro" id="IPR005907">
    <property type="entry name" value="G1P_thy_trans_s"/>
</dbReference>
<evidence type="ECO:0000256" key="9">
    <source>
        <dbReference type="RuleBase" id="RU003706"/>
    </source>
</evidence>
<evidence type="ECO:0000256" key="7">
    <source>
        <dbReference type="ARBA" id="ARBA00022842"/>
    </source>
</evidence>
<dbReference type="PANTHER" id="PTHR43532:SF1">
    <property type="entry name" value="GLUCOSE-1-PHOSPHATE THYMIDYLYLTRANSFERASE 1"/>
    <property type="match status" value="1"/>
</dbReference>
<dbReference type="GO" id="GO:0008879">
    <property type="term" value="F:glucose-1-phosphate thymidylyltransferase activity"/>
    <property type="evidence" value="ECO:0007669"/>
    <property type="project" value="UniProtKB-EC"/>
</dbReference>
<evidence type="ECO:0000313" key="11">
    <source>
        <dbReference type="EMBL" id="SEP82546.1"/>
    </source>
</evidence>
<keyword evidence="7 9" id="KW-0460">Magnesium</keyword>
<dbReference type="OrthoDB" id="9803871at2"/>
<evidence type="ECO:0000256" key="8">
    <source>
        <dbReference type="ARBA" id="ARBA00049336"/>
    </source>
</evidence>
<feature type="domain" description="Nucleotidyl transferase" evidence="10">
    <location>
        <begin position="2"/>
        <end position="236"/>
    </location>
</feature>
<comment type="cofactor">
    <cofactor evidence="1">
        <name>Mg(2+)</name>
        <dbReference type="ChEBI" id="CHEBI:18420"/>
    </cofactor>
</comment>
<evidence type="ECO:0000256" key="2">
    <source>
        <dbReference type="ARBA" id="ARBA00010480"/>
    </source>
</evidence>
<dbReference type="EMBL" id="FOFN01000001">
    <property type="protein sequence ID" value="SEP82546.1"/>
    <property type="molecule type" value="Genomic_DNA"/>
</dbReference>
<dbReference type="InterPro" id="IPR029044">
    <property type="entry name" value="Nucleotide-diphossugar_trans"/>
</dbReference>
<dbReference type="EC" id="2.7.7.24" evidence="3 9"/>
<dbReference type="InterPro" id="IPR005835">
    <property type="entry name" value="NTP_transferase_dom"/>
</dbReference>
<evidence type="ECO:0000256" key="6">
    <source>
        <dbReference type="ARBA" id="ARBA00022723"/>
    </source>
</evidence>
<dbReference type="SUPFAM" id="SSF53448">
    <property type="entry name" value="Nucleotide-diphospho-sugar transferases"/>
    <property type="match status" value="1"/>
</dbReference>
<evidence type="ECO:0000256" key="3">
    <source>
        <dbReference type="ARBA" id="ARBA00012461"/>
    </source>
</evidence>
<dbReference type="Pfam" id="PF00483">
    <property type="entry name" value="NTP_transferase"/>
    <property type="match status" value="1"/>
</dbReference>
<gene>
    <name evidence="11" type="ORF">SAMN05421824_0414</name>
</gene>
<accession>A0A1H9B0L2</accession>
<comment type="function">
    <text evidence="9">Catalyzes the formation of dTDP-glucose, from dTTP and glucose 1-phosphate, as well as its pyrophosphorolysis.</text>
</comment>
<proteinExistence type="inferred from homology"/>
<evidence type="ECO:0000259" key="10">
    <source>
        <dbReference type="Pfam" id="PF00483"/>
    </source>
</evidence>
<dbReference type="NCBIfam" id="TIGR01207">
    <property type="entry name" value="rmlA"/>
    <property type="match status" value="1"/>
</dbReference>
<evidence type="ECO:0000256" key="4">
    <source>
        <dbReference type="ARBA" id="ARBA00022679"/>
    </source>
</evidence>
<dbReference type="Proteomes" id="UP000198999">
    <property type="component" value="Unassembled WGS sequence"/>
</dbReference>
<dbReference type="PANTHER" id="PTHR43532">
    <property type="entry name" value="GLUCOSE-1-PHOSPHATE THYMIDYLYLTRANSFERASE"/>
    <property type="match status" value="1"/>
</dbReference>
<name>A0A1H9B0L2_9FLAO</name>
<organism evidence="11 12">
    <name type="scientific">Hyunsoonleella jejuensis</name>
    <dbReference type="NCBI Taxonomy" id="419940"/>
    <lineage>
        <taxon>Bacteria</taxon>
        <taxon>Pseudomonadati</taxon>
        <taxon>Bacteroidota</taxon>
        <taxon>Flavobacteriia</taxon>
        <taxon>Flavobacteriales</taxon>
        <taxon>Flavobacteriaceae</taxon>
    </lineage>
</organism>
<comment type="similarity">
    <text evidence="2 9">Belongs to the glucose-1-phosphate thymidylyltransferase family.</text>
</comment>
<keyword evidence="6 9" id="KW-0479">Metal-binding</keyword>
<keyword evidence="12" id="KW-1185">Reference proteome</keyword>
<sequence length="290" mass="32228">MKGIILAGGSGTRLYPITKVISKQLMPVYDKPMIYYPLTTLLSAGIREVLIISTSKDLPKFKELLGDGSDYGCKLQFAVQEEPNGLAEAFIIGENFIGNDGVALILGDNIFYGSGLDKTLQNLLQPIGGVIFAYHVHDPQRYGVVEFDENNKVISIEEKPKNPKSNFAVPGIYFYDNDVVEIAKQIQPSKRGELEITDINKMYLKQGKLNVQILDKGTAWLDTGTFASLMQASQFVQVIEERQGLKIGCIEEVAYTMGFINRDQLIKLAKPLSKSGYADYLHHIIKENGN</sequence>
<comment type="catalytic activity">
    <reaction evidence="8 9">
        <text>dTTP + alpha-D-glucose 1-phosphate + H(+) = dTDP-alpha-D-glucose + diphosphate</text>
        <dbReference type="Rhea" id="RHEA:15225"/>
        <dbReference type="ChEBI" id="CHEBI:15378"/>
        <dbReference type="ChEBI" id="CHEBI:33019"/>
        <dbReference type="ChEBI" id="CHEBI:37568"/>
        <dbReference type="ChEBI" id="CHEBI:57477"/>
        <dbReference type="ChEBI" id="CHEBI:58601"/>
        <dbReference type="EC" id="2.7.7.24"/>
    </reaction>
</comment>
<dbReference type="RefSeq" id="WP_092574741.1">
    <property type="nucleotide sequence ID" value="NZ_FOFN01000001.1"/>
</dbReference>
<dbReference type="STRING" id="419940.SAMN05421824_0414"/>
<keyword evidence="5 9" id="KW-0548">Nucleotidyltransferase</keyword>
<protein>
    <recommendedName>
        <fullName evidence="3 9">Glucose-1-phosphate thymidylyltransferase</fullName>
        <ecNumber evidence="3 9">2.7.7.24</ecNumber>
    </recommendedName>
</protein>
<keyword evidence="4 9" id="KW-0808">Transferase</keyword>
<dbReference type="AlphaFoldDB" id="A0A1H9B0L2"/>
<evidence type="ECO:0000313" key="12">
    <source>
        <dbReference type="Proteomes" id="UP000198999"/>
    </source>
</evidence>
<evidence type="ECO:0000256" key="1">
    <source>
        <dbReference type="ARBA" id="ARBA00001946"/>
    </source>
</evidence>
<dbReference type="GO" id="GO:0046872">
    <property type="term" value="F:metal ion binding"/>
    <property type="evidence" value="ECO:0007669"/>
    <property type="project" value="UniProtKB-KW"/>
</dbReference>
<dbReference type="CDD" id="cd02538">
    <property type="entry name" value="G1P_TT_short"/>
    <property type="match status" value="1"/>
</dbReference>
<evidence type="ECO:0000256" key="5">
    <source>
        <dbReference type="ARBA" id="ARBA00022695"/>
    </source>
</evidence>
<dbReference type="FunFam" id="3.90.550.10:FF:000023">
    <property type="entry name" value="Glucose-1-phosphate thymidylyltransferase"/>
    <property type="match status" value="1"/>
</dbReference>